<name>A0ABD2I682_9BILA</name>
<dbReference type="EC" id="3.4.19.12" evidence="7"/>
<feature type="compositionally biased region" description="Low complexity" evidence="8">
    <location>
        <begin position="623"/>
        <end position="639"/>
    </location>
</feature>
<evidence type="ECO:0000256" key="6">
    <source>
        <dbReference type="ARBA" id="ARBA00022807"/>
    </source>
</evidence>
<feature type="region of interest" description="Disordered" evidence="8">
    <location>
        <begin position="1"/>
        <end position="133"/>
    </location>
</feature>
<dbReference type="InterPro" id="IPR018200">
    <property type="entry name" value="USP_CS"/>
</dbReference>
<comment type="caution">
    <text evidence="10">The sequence shown here is derived from an EMBL/GenBank/DDBJ whole genome shotgun (WGS) entry which is preliminary data.</text>
</comment>
<proteinExistence type="inferred from homology"/>
<evidence type="ECO:0000256" key="2">
    <source>
        <dbReference type="ARBA" id="ARBA00009085"/>
    </source>
</evidence>
<organism evidence="10 11">
    <name type="scientific">Heterodera trifolii</name>
    <dbReference type="NCBI Taxonomy" id="157864"/>
    <lineage>
        <taxon>Eukaryota</taxon>
        <taxon>Metazoa</taxon>
        <taxon>Ecdysozoa</taxon>
        <taxon>Nematoda</taxon>
        <taxon>Chromadorea</taxon>
        <taxon>Rhabditida</taxon>
        <taxon>Tylenchina</taxon>
        <taxon>Tylenchomorpha</taxon>
        <taxon>Tylenchoidea</taxon>
        <taxon>Heteroderidae</taxon>
        <taxon>Heteroderinae</taxon>
        <taxon>Heterodera</taxon>
    </lineage>
</organism>
<feature type="compositionally biased region" description="Low complexity" evidence="8">
    <location>
        <begin position="84"/>
        <end position="97"/>
    </location>
</feature>
<evidence type="ECO:0000256" key="1">
    <source>
        <dbReference type="ARBA" id="ARBA00000707"/>
    </source>
</evidence>
<evidence type="ECO:0000313" key="10">
    <source>
        <dbReference type="EMBL" id="KAL3074638.1"/>
    </source>
</evidence>
<evidence type="ECO:0000256" key="3">
    <source>
        <dbReference type="ARBA" id="ARBA00022670"/>
    </source>
</evidence>
<dbReference type="SUPFAM" id="SSF54001">
    <property type="entry name" value="Cysteine proteinases"/>
    <property type="match status" value="1"/>
</dbReference>
<dbReference type="InterPro" id="IPR050164">
    <property type="entry name" value="Peptidase_C19"/>
</dbReference>
<protein>
    <recommendedName>
        <fullName evidence="7">Ubiquitin carboxyl-terminal hydrolase</fullName>
        <ecNumber evidence="7">3.4.19.12</ecNumber>
    </recommendedName>
</protein>
<gene>
    <name evidence="10" type="ORF">niasHT_033665</name>
</gene>
<evidence type="ECO:0000259" key="9">
    <source>
        <dbReference type="PROSITE" id="PS50235"/>
    </source>
</evidence>
<feature type="compositionally biased region" description="Basic and acidic residues" evidence="8">
    <location>
        <begin position="118"/>
        <end position="130"/>
    </location>
</feature>
<evidence type="ECO:0000256" key="5">
    <source>
        <dbReference type="ARBA" id="ARBA00022801"/>
    </source>
</evidence>
<evidence type="ECO:0000256" key="7">
    <source>
        <dbReference type="RuleBase" id="RU366025"/>
    </source>
</evidence>
<dbReference type="EMBL" id="JBICBT010001293">
    <property type="protein sequence ID" value="KAL3074638.1"/>
    <property type="molecule type" value="Genomic_DNA"/>
</dbReference>
<keyword evidence="3 7" id="KW-0645">Protease</keyword>
<dbReference type="Proteomes" id="UP001620626">
    <property type="component" value="Unassembled WGS sequence"/>
</dbReference>
<keyword evidence="11" id="KW-1185">Reference proteome</keyword>
<dbReference type="GO" id="GO:0004843">
    <property type="term" value="F:cysteine-type deubiquitinase activity"/>
    <property type="evidence" value="ECO:0007669"/>
    <property type="project" value="UniProtKB-UniRule"/>
</dbReference>
<dbReference type="GO" id="GO:0006508">
    <property type="term" value="P:proteolysis"/>
    <property type="evidence" value="ECO:0007669"/>
    <property type="project" value="UniProtKB-KW"/>
</dbReference>
<dbReference type="InterPro" id="IPR038765">
    <property type="entry name" value="Papain-like_cys_pep_sf"/>
</dbReference>
<dbReference type="PROSITE" id="PS00972">
    <property type="entry name" value="USP_1"/>
    <property type="match status" value="1"/>
</dbReference>
<dbReference type="PROSITE" id="PS50235">
    <property type="entry name" value="USP_3"/>
    <property type="match status" value="1"/>
</dbReference>
<feature type="region of interest" description="Disordered" evidence="8">
    <location>
        <begin position="274"/>
        <end position="339"/>
    </location>
</feature>
<feature type="compositionally biased region" description="Polar residues" evidence="8">
    <location>
        <begin position="662"/>
        <end position="673"/>
    </location>
</feature>
<feature type="compositionally biased region" description="Acidic residues" evidence="8">
    <location>
        <begin position="49"/>
        <end position="61"/>
    </location>
</feature>
<evidence type="ECO:0000256" key="4">
    <source>
        <dbReference type="ARBA" id="ARBA00022786"/>
    </source>
</evidence>
<sequence>MANKDRASTKNTNKNGCGGSGGGKKLSKKAKRREERTRQQRQKSVSVGMEDETATLSDNDEQQQQGETTRNDAVEGRTTTTNGAQPAEQRQQKQQQKQCDHQQAKQSTAVAGATTEVGETKREPMMREPKGLPNLGNTCFFNSTMQCLLTHWPFLRHYFDIVPSLPDRAIRITSPYSARVSDTEVKVPKMEVHLGRDFPMPTFWTFAKFVDSFHKDDTRRPSPAALFDQISKKVPRFRSMAQQDAHELLHYLMDMLRQEELSRFQQAFSTVQYDEDDAGDNGGKETTDGDSAPQNGGDGAGRASSNSNSKDIAKQRGGGKGAQKSQRTSSSTPAADQRQMRRRLICRALLNGPARPVVDAIYGGMLQQTIKCERCAHVSMALEPFFDLSLPIKTAAGGAATSANANRRDNTAATAFSAVPSLEEALRLFTAEEVLRGDTHAYRCENCTKPKTTTKQQLLDKNKADSDYQQKESNAQSLPANARKRYKVLSPPPVLTLHLNRFEQLGRNLRKYNGHVQFPLVFNLAPFCASNMNRLRPGQNRHLLLYRLCGIVSHSGGMGGGHYIAYVARYPPRSDGDDWLQSVDKLFELSLNCSTNIPPTSSNSFAEQLAEHLGTVSLEKNNNDTTTQRQQQKQSTNCGEDGDNGNDDEVGDEDEDEDDHQSVSTTSSNGTMVTTAHEQNDATQVQEIEQQALAAAKHQATWFYCSDSHVRSARVDEVLNVQAFLLFYERIY</sequence>
<keyword evidence="6 7" id="KW-0788">Thiol protease</keyword>
<keyword evidence="5 7" id="KW-0378">Hydrolase</keyword>
<dbReference type="PROSITE" id="PS00973">
    <property type="entry name" value="USP_2"/>
    <property type="match status" value="1"/>
</dbReference>
<feature type="compositionally biased region" description="Basic and acidic residues" evidence="8">
    <location>
        <begin position="458"/>
        <end position="470"/>
    </location>
</feature>
<dbReference type="InterPro" id="IPR028889">
    <property type="entry name" value="USP"/>
</dbReference>
<accession>A0ABD2I682</accession>
<reference evidence="10 11" key="1">
    <citation type="submission" date="2024-10" db="EMBL/GenBank/DDBJ databases">
        <authorList>
            <person name="Kim D."/>
        </authorList>
    </citation>
    <scope>NUCLEOTIDE SEQUENCE [LARGE SCALE GENOMIC DNA]</scope>
    <source>
        <strain evidence="10">BH-2024</strain>
    </source>
</reference>
<dbReference type="CDD" id="cd02667">
    <property type="entry name" value="Peptidase_C19K"/>
    <property type="match status" value="1"/>
</dbReference>
<evidence type="ECO:0000313" key="11">
    <source>
        <dbReference type="Proteomes" id="UP001620626"/>
    </source>
</evidence>
<feature type="compositionally biased region" description="Acidic residues" evidence="8">
    <location>
        <begin position="640"/>
        <end position="659"/>
    </location>
</feature>
<dbReference type="Pfam" id="PF00443">
    <property type="entry name" value="UCH"/>
    <property type="match status" value="1"/>
</dbReference>
<evidence type="ECO:0000256" key="8">
    <source>
        <dbReference type="SAM" id="MobiDB-lite"/>
    </source>
</evidence>
<feature type="domain" description="USP" evidence="9">
    <location>
        <begin position="130"/>
        <end position="731"/>
    </location>
</feature>
<dbReference type="PANTHER" id="PTHR24006:SF888">
    <property type="entry name" value="UBIQUITIN CARBOXYL-TERMINAL HYDROLASE 30"/>
    <property type="match status" value="1"/>
</dbReference>
<dbReference type="Gene3D" id="3.90.70.10">
    <property type="entry name" value="Cysteine proteinases"/>
    <property type="match status" value="1"/>
</dbReference>
<keyword evidence="4 7" id="KW-0833">Ubl conjugation pathway</keyword>
<feature type="region of interest" description="Disordered" evidence="8">
    <location>
        <begin position="453"/>
        <end position="479"/>
    </location>
</feature>
<dbReference type="AlphaFoldDB" id="A0ABD2I682"/>
<comment type="catalytic activity">
    <reaction evidence="1 7">
        <text>Thiol-dependent hydrolysis of ester, thioester, amide, peptide and isopeptide bonds formed by the C-terminal Gly of ubiquitin (a 76-residue protein attached to proteins as an intracellular targeting signal).</text>
        <dbReference type="EC" id="3.4.19.12"/>
    </reaction>
</comment>
<comment type="similarity">
    <text evidence="2 7">Belongs to the peptidase C19 family.</text>
</comment>
<dbReference type="InterPro" id="IPR001394">
    <property type="entry name" value="Peptidase_C19_UCH"/>
</dbReference>
<feature type="region of interest" description="Disordered" evidence="8">
    <location>
        <begin position="618"/>
        <end position="673"/>
    </location>
</feature>
<dbReference type="PANTHER" id="PTHR24006">
    <property type="entry name" value="UBIQUITIN CARBOXYL-TERMINAL HYDROLASE"/>
    <property type="match status" value="1"/>
</dbReference>